<proteinExistence type="predicted"/>
<keyword evidence="1" id="KW-0472">Membrane</keyword>
<reference evidence="3" key="1">
    <citation type="submission" date="2016-10" db="EMBL/GenBank/DDBJ databases">
        <authorList>
            <person name="Varghese N."/>
        </authorList>
    </citation>
    <scope>NUCLEOTIDE SEQUENCE [LARGE SCALE GENOMIC DNA]</scope>
    <source>
        <strain evidence="3">DSM 17980</strain>
    </source>
</reference>
<keyword evidence="1" id="KW-0812">Transmembrane</keyword>
<protein>
    <submittedName>
        <fullName evidence="2">Uncharacterized protein</fullName>
    </submittedName>
</protein>
<dbReference type="RefSeq" id="WP_074949728.1">
    <property type="nucleotide sequence ID" value="NZ_FPBV01000002.1"/>
</dbReference>
<keyword evidence="3" id="KW-1185">Reference proteome</keyword>
<evidence type="ECO:0000256" key="1">
    <source>
        <dbReference type="SAM" id="Phobius"/>
    </source>
</evidence>
<dbReference type="Proteomes" id="UP000183508">
    <property type="component" value="Unassembled WGS sequence"/>
</dbReference>
<gene>
    <name evidence="2" type="ORF">SAMN05421543_102155</name>
</gene>
<name>A0A1I7GDW0_9BACL</name>
<keyword evidence="1" id="KW-1133">Transmembrane helix</keyword>
<dbReference type="AlphaFoldDB" id="A0A1I7GDW0"/>
<feature type="transmembrane region" description="Helical" evidence="1">
    <location>
        <begin position="45"/>
        <end position="64"/>
    </location>
</feature>
<evidence type="ECO:0000313" key="3">
    <source>
        <dbReference type="Proteomes" id="UP000183508"/>
    </source>
</evidence>
<sequence length="96" mass="10714">MKRKMKEVPYTKHRAMVYSCALVGLAVYALPRLPALRPGLGGTFTVLWILVTALVLSANLYFLVGADKERSRMLEEMEILPAPDEPARQGLRRSLG</sequence>
<accession>A0A1I7GDW0</accession>
<dbReference type="EMBL" id="FPBV01000002">
    <property type="protein sequence ID" value="SFU46618.1"/>
    <property type="molecule type" value="Genomic_DNA"/>
</dbReference>
<evidence type="ECO:0000313" key="2">
    <source>
        <dbReference type="EMBL" id="SFU46618.1"/>
    </source>
</evidence>
<organism evidence="2 3">
    <name type="scientific">Alicyclobacillus macrosporangiidus</name>
    <dbReference type="NCBI Taxonomy" id="392015"/>
    <lineage>
        <taxon>Bacteria</taxon>
        <taxon>Bacillati</taxon>
        <taxon>Bacillota</taxon>
        <taxon>Bacilli</taxon>
        <taxon>Bacillales</taxon>
        <taxon>Alicyclobacillaceae</taxon>
        <taxon>Alicyclobacillus</taxon>
    </lineage>
</organism>